<dbReference type="GO" id="GO:0070004">
    <property type="term" value="F:cysteine-type exopeptidase activity"/>
    <property type="evidence" value="ECO:0007669"/>
    <property type="project" value="InterPro"/>
</dbReference>
<reference evidence="1" key="1">
    <citation type="journal article" date="2014" name="Front. Microbiol.">
        <title>High frequency of phylogenetically diverse reductive dehalogenase-homologous genes in deep subseafloor sedimentary metagenomes.</title>
        <authorList>
            <person name="Kawai M."/>
            <person name="Futagami T."/>
            <person name="Toyoda A."/>
            <person name="Takaki Y."/>
            <person name="Nishi S."/>
            <person name="Hori S."/>
            <person name="Arai W."/>
            <person name="Tsubouchi T."/>
            <person name="Morono Y."/>
            <person name="Uchiyama I."/>
            <person name="Ito T."/>
            <person name="Fujiyama A."/>
            <person name="Inagaki F."/>
            <person name="Takami H."/>
        </authorList>
    </citation>
    <scope>NUCLEOTIDE SEQUENCE</scope>
    <source>
        <strain evidence="1">Expedition CK06-06</strain>
    </source>
</reference>
<evidence type="ECO:0000313" key="1">
    <source>
        <dbReference type="EMBL" id="GAG55912.1"/>
    </source>
</evidence>
<name>X0ZCH1_9ZZZZ</name>
<comment type="caution">
    <text evidence="1">The sequence shown here is derived from an EMBL/GenBank/DDBJ whole genome shotgun (WGS) entry which is preliminary data.</text>
</comment>
<dbReference type="PANTHER" id="PTHR12994">
    <property type="entry name" value="SECERNIN"/>
    <property type="match status" value="1"/>
</dbReference>
<dbReference type="Pfam" id="PF03577">
    <property type="entry name" value="Peptidase_C69"/>
    <property type="match status" value="1"/>
</dbReference>
<dbReference type="EMBL" id="BART01008628">
    <property type="protein sequence ID" value="GAG55912.1"/>
    <property type="molecule type" value="Genomic_DNA"/>
</dbReference>
<dbReference type="Gene3D" id="3.60.60.10">
    <property type="entry name" value="Penicillin V Acylase, Chain A"/>
    <property type="match status" value="1"/>
</dbReference>
<dbReference type="GO" id="GO:0016805">
    <property type="term" value="F:dipeptidase activity"/>
    <property type="evidence" value="ECO:0007669"/>
    <property type="project" value="InterPro"/>
</dbReference>
<sequence>MKKNLISYLVLLFAFLLVNSGCSTKKVNDGFDCFSILAGREATIDGSVMFAHDEDDGGKQVVNWYKVPSLIHSPNEVINFSNGGVSVQPEKTNSYLWLEIPGMSFSDSYLNQYGVCIASDACSSRENKGIFTDGGIGYSLRRIMAERSKTAREAVKIGGELVSNYGYTSSGRTYCIADPNEAWMLSVVNGKHWIAQRIPDNHIAVIPNYYTIGEIDLTDTLNFLGSADIVEYAIEREWYNPDNGSFNFREAYSSSGTLKYEEKQ</sequence>
<protein>
    <recommendedName>
        <fullName evidence="2">Dipeptidase</fullName>
    </recommendedName>
</protein>
<dbReference type="GO" id="GO:0006508">
    <property type="term" value="P:proteolysis"/>
    <property type="evidence" value="ECO:0007669"/>
    <property type="project" value="InterPro"/>
</dbReference>
<dbReference type="PANTHER" id="PTHR12994:SF17">
    <property type="entry name" value="LD30995P"/>
    <property type="match status" value="1"/>
</dbReference>
<evidence type="ECO:0008006" key="2">
    <source>
        <dbReference type="Google" id="ProtNLM"/>
    </source>
</evidence>
<organism evidence="1">
    <name type="scientific">marine sediment metagenome</name>
    <dbReference type="NCBI Taxonomy" id="412755"/>
    <lineage>
        <taxon>unclassified sequences</taxon>
        <taxon>metagenomes</taxon>
        <taxon>ecological metagenomes</taxon>
    </lineage>
</organism>
<accession>X0ZCH1</accession>
<gene>
    <name evidence="1" type="ORF">S01H4_19357</name>
</gene>
<proteinExistence type="predicted"/>
<dbReference type="InterPro" id="IPR005322">
    <property type="entry name" value="Peptidase_C69"/>
</dbReference>
<dbReference type="AlphaFoldDB" id="X0ZCH1"/>